<evidence type="ECO:0000313" key="2">
    <source>
        <dbReference type="Proteomes" id="UP000199138"/>
    </source>
</evidence>
<proteinExistence type="predicted"/>
<dbReference type="Proteomes" id="UP000199138">
    <property type="component" value="Unassembled WGS sequence"/>
</dbReference>
<dbReference type="STRING" id="1224947.SAMN05216480_10678"/>
<protein>
    <recommendedName>
        <fullName evidence="3">Tubulin/FtsZ family, GTPase domain</fullName>
    </recommendedName>
</protein>
<dbReference type="Gene3D" id="3.40.50.1440">
    <property type="entry name" value="Tubulin/FtsZ, GTPase domain"/>
    <property type="match status" value="1"/>
</dbReference>
<dbReference type="OrthoDB" id="844533at2"/>
<dbReference type="SUPFAM" id="SSF52490">
    <property type="entry name" value="Tubulin nucleotide-binding domain-like"/>
    <property type="match status" value="1"/>
</dbReference>
<evidence type="ECO:0000313" key="1">
    <source>
        <dbReference type="EMBL" id="SFU53234.1"/>
    </source>
</evidence>
<dbReference type="EMBL" id="FPBK01000006">
    <property type="protein sequence ID" value="SFU53234.1"/>
    <property type="molecule type" value="Genomic_DNA"/>
</dbReference>
<dbReference type="RefSeq" id="WP_093024974.1">
    <property type="nucleotide sequence ID" value="NZ_FPBK01000006.1"/>
</dbReference>
<reference evidence="1 2" key="1">
    <citation type="submission" date="2016-10" db="EMBL/GenBank/DDBJ databases">
        <authorList>
            <person name="de Groot N.N."/>
        </authorList>
    </citation>
    <scope>NUCLEOTIDE SEQUENCE [LARGE SCALE GENOMIC DNA]</scope>
    <source>
        <strain evidence="1 2">CGMCC 1.12333</strain>
    </source>
</reference>
<keyword evidence="2" id="KW-1185">Reference proteome</keyword>
<sequence length="493" mass="54949">MAKLYIFGIGGTGSRVIKALTFLLASGVKPHADFDTIIPMVIDPDAANGDLNRTTDILNKYQHIQKNSNEAENLFGTKIKTLKELLNENHQNISSNFIYSLAHTGQKFGEFIDYNGMDDDNKALFDLLFSQENKEADMTVGFKGNPNIGSVVLNTFSSTNEDKEFRNSFNPGDAIFIINSIFGGTGASGFPLLLKNLRLDDSAVLNSQIISQAPIGAITYLPYFSIPESAGGNKDIDSSTFMSKSKAALSYYEHAIFKDEHSLNAFYYLGDFSNNSIPYAEGKENQKNPAHFLELAGALAIIDFTNNHCKQSNGATVMKEFGTLQNNGKSLKYNLLGSKTKDSIKHPLSALTLFSLFLEHSLDQLKVNKGPFNNQRDGIDNSFYTKDFYKEYLEKFVAYFTEWLNEMEKNDVSFAPFHTNVTHETLKGFVKDLNNKEGILGKIGIKKQLSGNNLIADLNGAIKSKKYDSEESNARFIKVFDDVIQKNIKQLMN</sequence>
<dbReference type="InterPro" id="IPR036525">
    <property type="entry name" value="Tubulin/FtsZ_GTPase_sf"/>
</dbReference>
<accession>A0A1I7GXQ3</accession>
<evidence type="ECO:0008006" key="3">
    <source>
        <dbReference type="Google" id="ProtNLM"/>
    </source>
</evidence>
<name>A0A1I7GXQ3_9FLAO</name>
<dbReference type="AlphaFoldDB" id="A0A1I7GXQ3"/>
<gene>
    <name evidence="1" type="ORF">SAMN05216480_10678</name>
</gene>
<organism evidence="1 2">
    <name type="scientific">Pustulibacterium marinum</name>
    <dbReference type="NCBI Taxonomy" id="1224947"/>
    <lineage>
        <taxon>Bacteria</taxon>
        <taxon>Pseudomonadati</taxon>
        <taxon>Bacteroidota</taxon>
        <taxon>Flavobacteriia</taxon>
        <taxon>Flavobacteriales</taxon>
        <taxon>Flavobacteriaceae</taxon>
        <taxon>Pustulibacterium</taxon>
    </lineage>
</organism>